<protein>
    <submittedName>
        <fullName evidence="1">Uncharacterized protein</fullName>
    </submittedName>
</protein>
<accession>A0A645C4F0</accession>
<comment type="caution">
    <text evidence="1">The sequence shown here is derived from an EMBL/GenBank/DDBJ whole genome shotgun (WGS) entry which is preliminary data.</text>
</comment>
<sequence>MVGREVAGFLAGLLILADHAVDQRLEAGFALRGAERAAEVLGRDDRGCVEAP</sequence>
<dbReference type="AlphaFoldDB" id="A0A645C4F0"/>
<proteinExistence type="predicted"/>
<evidence type="ECO:0000313" key="1">
    <source>
        <dbReference type="EMBL" id="MPM72522.1"/>
    </source>
</evidence>
<gene>
    <name evidence="1" type="ORF">SDC9_119498</name>
</gene>
<name>A0A645C4F0_9ZZZZ</name>
<reference evidence="1" key="1">
    <citation type="submission" date="2019-08" db="EMBL/GenBank/DDBJ databases">
        <authorList>
            <person name="Kucharzyk K."/>
            <person name="Murdoch R.W."/>
            <person name="Higgins S."/>
            <person name="Loffler F."/>
        </authorList>
    </citation>
    <scope>NUCLEOTIDE SEQUENCE</scope>
</reference>
<organism evidence="1">
    <name type="scientific">bioreactor metagenome</name>
    <dbReference type="NCBI Taxonomy" id="1076179"/>
    <lineage>
        <taxon>unclassified sequences</taxon>
        <taxon>metagenomes</taxon>
        <taxon>ecological metagenomes</taxon>
    </lineage>
</organism>
<dbReference type="EMBL" id="VSSQ01024794">
    <property type="protein sequence ID" value="MPM72522.1"/>
    <property type="molecule type" value="Genomic_DNA"/>
</dbReference>